<sequence>MGLNMLLDIIILDYNALCPIQTKSFSRWLLLPKTQTTRLLGKLVHLEQPLIPIPLPVTPQAVRDTYKVLYDAQNEVACFMLGGYAMPKELGVSLILNNKDYDQFVQNYNMHNMGKSIVELHAMLKLHEKGISKKAKTPDVLAIREGKIQLGKKPKRAKGKDKGKNNLAYAPKPKIPLPPKREHLTKDSACHHFKEGLRESRKLKHGALSLYMRIGMRAAVESLRGFDLILPSGLIIILDNFHFAPSITRGFVLISCLLTPPYTPQHNEVSKRRNQTLLDMVRSMTNLTTLPKSFWGYDLEIPQAPDRYGFYVDVEEYELGDLDKPLNYKAALLDLKFDKWLKAMNTEMQLMKDNQVWVLVKLPPNGRTVRSQCFSKKKTNMDGYGIDTLNLVSKYLNGIEDILDDGDSLEARKLTVEKSKEYLELFEALDHKSVIVNKGSHRIVVFKKAPPRAYSRPFTRFPLPCDVDGQGAWDAELDITKERHDQLGFVRVDYGKYGIKMVKESRVDFRIGEMRIDLTMLEEMKDIDVMLDALEEVGSFNGNLVKMGKASRNKNHKVNKLTPQSQIKIEEIPLISAIAPPSPIYHPLTQKQKDKVKKCWINFNKVLMGRARLNSDDYGEEIKMRIVEHGLPKKMYDPGNFVLPVKVNGTIEMNALADTGASTWGTLCIDDGVIRHTYFPKPRAKAYLDNFAQEEEDDWLSCFEVRRDKDGNPKYGHVTPSFLDIEDDMEIGLAMEAYFNPFKNIIVFKKLINFLGLLHVQLKNMD</sequence>
<dbReference type="AlphaFoldDB" id="A0A6L2MNE5"/>
<reference evidence="2" key="1">
    <citation type="journal article" date="2019" name="Sci. Rep.">
        <title>Draft genome of Tanacetum cinerariifolium, the natural source of mosquito coil.</title>
        <authorList>
            <person name="Yamashiro T."/>
            <person name="Shiraishi A."/>
            <person name="Satake H."/>
            <person name="Nakayama K."/>
        </authorList>
    </citation>
    <scope>NUCLEOTIDE SEQUENCE</scope>
</reference>
<protein>
    <submittedName>
        <fullName evidence="2">Zinc finger, CCHC-type</fullName>
    </submittedName>
</protein>
<organism evidence="2">
    <name type="scientific">Tanacetum cinerariifolium</name>
    <name type="common">Dalmatian daisy</name>
    <name type="synonym">Chrysanthemum cinerariifolium</name>
    <dbReference type="NCBI Taxonomy" id="118510"/>
    <lineage>
        <taxon>Eukaryota</taxon>
        <taxon>Viridiplantae</taxon>
        <taxon>Streptophyta</taxon>
        <taxon>Embryophyta</taxon>
        <taxon>Tracheophyta</taxon>
        <taxon>Spermatophyta</taxon>
        <taxon>Magnoliopsida</taxon>
        <taxon>eudicotyledons</taxon>
        <taxon>Gunneridae</taxon>
        <taxon>Pentapetalae</taxon>
        <taxon>asterids</taxon>
        <taxon>campanulids</taxon>
        <taxon>Asterales</taxon>
        <taxon>Asteraceae</taxon>
        <taxon>Asteroideae</taxon>
        <taxon>Anthemideae</taxon>
        <taxon>Anthemidinae</taxon>
        <taxon>Tanacetum</taxon>
    </lineage>
</organism>
<comment type="caution">
    <text evidence="2">The sequence shown here is derived from an EMBL/GenBank/DDBJ whole genome shotgun (WGS) entry which is preliminary data.</text>
</comment>
<dbReference type="EMBL" id="BKCJ010006963">
    <property type="protein sequence ID" value="GEU74847.1"/>
    <property type="molecule type" value="Genomic_DNA"/>
</dbReference>
<gene>
    <name evidence="2" type="ORF">Tci_046825</name>
</gene>
<accession>A0A6L2MNE5</accession>
<evidence type="ECO:0000256" key="1">
    <source>
        <dbReference type="SAM" id="MobiDB-lite"/>
    </source>
</evidence>
<evidence type="ECO:0000313" key="2">
    <source>
        <dbReference type="EMBL" id="GEU74847.1"/>
    </source>
</evidence>
<dbReference type="SUPFAM" id="SSF53098">
    <property type="entry name" value="Ribonuclease H-like"/>
    <property type="match status" value="1"/>
</dbReference>
<dbReference type="InterPro" id="IPR012337">
    <property type="entry name" value="RNaseH-like_sf"/>
</dbReference>
<feature type="region of interest" description="Disordered" evidence="1">
    <location>
        <begin position="152"/>
        <end position="181"/>
    </location>
</feature>
<proteinExistence type="predicted"/>
<feature type="compositionally biased region" description="Basic residues" evidence="1">
    <location>
        <begin position="152"/>
        <end position="161"/>
    </location>
</feature>
<name>A0A6L2MNE5_TANCI</name>